<evidence type="ECO:0000256" key="4">
    <source>
        <dbReference type="ARBA" id="ARBA00022741"/>
    </source>
</evidence>
<dbReference type="PROSITE" id="PS50067">
    <property type="entry name" value="KINESIN_MOTOR_2"/>
    <property type="match status" value="1"/>
</dbReference>
<dbReference type="GO" id="GO:0008017">
    <property type="term" value="F:microtubule binding"/>
    <property type="evidence" value="ECO:0007669"/>
    <property type="project" value="InterPro"/>
</dbReference>
<dbReference type="InterPro" id="IPR027417">
    <property type="entry name" value="P-loop_NTPase"/>
</dbReference>
<dbReference type="SMART" id="SM00129">
    <property type="entry name" value="KISc"/>
    <property type="match status" value="1"/>
</dbReference>
<dbReference type="PANTHER" id="PTHR37739">
    <property type="entry name" value="KINESIN-LIKE PROTEIN KIN-12D"/>
    <property type="match status" value="1"/>
</dbReference>
<keyword evidence="15" id="KW-1185">Reference proteome</keyword>
<evidence type="ECO:0000313" key="15">
    <source>
        <dbReference type="Proteomes" id="UP000678393"/>
    </source>
</evidence>
<evidence type="ECO:0000256" key="5">
    <source>
        <dbReference type="ARBA" id="ARBA00022840"/>
    </source>
</evidence>
<dbReference type="InterPro" id="IPR001752">
    <property type="entry name" value="Kinesin_motor_dom"/>
</dbReference>
<gene>
    <name evidence="14" type="ORF">CUNI_LOCUS1136</name>
</gene>
<feature type="binding site" evidence="10">
    <location>
        <begin position="98"/>
        <end position="105"/>
    </location>
    <ligand>
        <name>ATP</name>
        <dbReference type="ChEBI" id="CHEBI:30616"/>
    </ligand>
</feature>
<keyword evidence="4 10" id="KW-0547">Nucleotide-binding</keyword>
<sequence length="1214" mass="139330">MDTTSPTSISAEGDSIKIFLRVRPPDPSISENDFAPRVLDVNTADCAVILRTKPEPKVFTYDNVADADITQEAVFSIVGKKIIESCVAGYNGTIFAYGQTGSGKTFTMLGPSENSESFQHELRGVIPRSFEYLFSLIAHQQELHGSKKQFLCRCSFLEIYQEQIFDLLDPASQGLHLRENMNKGVFVDGLIEQVICSPSDAYQVLIMGWLNRRVAATSMNRESSRSHAVFTVMIESKEDAGGVQNIRTSQLNLVDLAGSERQKDTNTGGTRLKEAGSINKSLSVLGNVIMSLVDLSHGKKRHIPYRDSKLTFLLRDSLGGNTKTRMIACVHPDSRCFGETLSTLNFARSAKLIKNKAVVNEDVHGNNQKLQNEIRRLKEMLESLQNTPGHDPSPCDLKTLNSIDSEWKKNFVDAMYFREQSDNEKKALQDVVNHLQELCNKKDTYIQSTKMIIKFRENLIQTLQQSSRTFSDVEKDSLVKCLRDEIKVLRQQLENNPMLAKYAGENKHLRSELKRLRARESLGNIHNDVTRIAELERMFKELKLFKELSTGSPCGGLRGSPLKDGLSVAALEKHRREIKQLQETIENLKQQHSDMLKNADNRHMELEVELVSCRKMIAELERVLEAHQLKARIECNALKDRHCKTLKVMTTPKMAGSTPSTQDQSVGDVFDLEPGITDCILPKDLAEGAHDALMEEIRTLQMENVKLKERVDEYEADMLRQRQQVEKLELYNTQLSGVLEKERVENTARRNDYTSAVNTLKEEIDTVKNDLKLLNDENTDLHLVLKSADKQLKEEKETHKAAQLGLSQEIQSLENKLSKANIDLETTTRDYEDALKELGALKEELETAQVTISFMENHALELEESRNQEMRKRERLEQEYRALKSSTGELDSYREYKEQAKASMDFKEAELEAVLACKAEQEKMIVQQEKIIEDNKEMISNLMTKMHEMKTSLAGSEASNMTLRSELENYRQELEELKREQEVTSAELASSLQELANMREGYETELERKNFEIANLQEDQDSMNNTVFRQMETITSLQTQIGAQEIIIQEMQVCVEEYKHKLVGSEQSLHETIQRYEERLREVNSQDENADSIKKKLHQKNIELESLHQSHKKLNLMLLEYEQTRKEKNEEYKHLKMQLAEQDRLKESLHKSRQEAEELQLMLNSMKSNNRDVVKSLENSLKEKEEQLKWEQVHKKSMENELSQVKEHNQSLEE</sequence>
<evidence type="ECO:0000256" key="9">
    <source>
        <dbReference type="ARBA" id="ARBA00034488"/>
    </source>
</evidence>
<keyword evidence="7 10" id="KW-0505">Motor protein</keyword>
<keyword evidence="8" id="KW-0206">Cytoskeleton</keyword>
<accession>A0A8S3YGQ7</accession>
<evidence type="ECO:0000256" key="12">
    <source>
        <dbReference type="SAM" id="MobiDB-lite"/>
    </source>
</evidence>
<dbReference type="FunFam" id="3.40.850.10:FF:000034">
    <property type="entry name" value="Kinesin family member 15"/>
    <property type="match status" value="1"/>
</dbReference>
<dbReference type="EMBL" id="CAJHNH020000136">
    <property type="protein sequence ID" value="CAG5115578.1"/>
    <property type="molecule type" value="Genomic_DNA"/>
</dbReference>
<evidence type="ECO:0000259" key="13">
    <source>
        <dbReference type="PROSITE" id="PS50067"/>
    </source>
</evidence>
<dbReference type="PROSITE" id="PS00411">
    <property type="entry name" value="KINESIN_MOTOR_1"/>
    <property type="match status" value="1"/>
</dbReference>
<feature type="non-terminal residue" evidence="14">
    <location>
        <position position="1214"/>
    </location>
</feature>
<evidence type="ECO:0000256" key="7">
    <source>
        <dbReference type="ARBA" id="ARBA00023175"/>
    </source>
</evidence>
<dbReference type="GO" id="GO:0005813">
    <property type="term" value="C:centrosome"/>
    <property type="evidence" value="ECO:0007669"/>
    <property type="project" value="UniProtKB-ARBA"/>
</dbReference>
<keyword evidence="2" id="KW-0963">Cytoplasm</keyword>
<dbReference type="PANTHER" id="PTHR37739:SF8">
    <property type="entry name" value="KINESIN-LIKE PROTEIN KIN-12D"/>
    <property type="match status" value="1"/>
</dbReference>
<feature type="coiled-coil region" evidence="11">
    <location>
        <begin position="360"/>
        <end position="387"/>
    </location>
</feature>
<dbReference type="PRINTS" id="PR00380">
    <property type="entry name" value="KINESINHEAVY"/>
</dbReference>
<dbReference type="GO" id="GO:0005819">
    <property type="term" value="C:spindle"/>
    <property type="evidence" value="ECO:0007669"/>
    <property type="project" value="UniProtKB-SubCell"/>
</dbReference>
<proteinExistence type="inferred from homology"/>
<dbReference type="Proteomes" id="UP000678393">
    <property type="component" value="Unassembled WGS sequence"/>
</dbReference>
<evidence type="ECO:0000256" key="2">
    <source>
        <dbReference type="ARBA" id="ARBA00022490"/>
    </source>
</evidence>
<name>A0A8S3YGQ7_9EUPU</name>
<dbReference type="GO" id="GO:0005524">
    <property type="term" value="F:ATP binding"/>
    <property type="evidence" value="ECO:0007669"/>
    <property type="project" value="UniProtKB-UniRule"/>
</dbReference>
<comment type="subcellular location">
    <subcellularLocation>
        <location evidence="1">Cytoplasm</location>
        <location evidence="1">Cytoskeleton</location>
        <location evidence="1">Spindle</location>
    </subcellularLocation>
</comment>
<keyword evidence="5 10" id="KW-0067">ATP-binding</keyword>
<dbReference type="Gene3D" id="3.40.850.10">
    <property type="entry name" value="Kinesin motor domain"/>
    <property type="match status" value="1"/>
</dbReference>
<dbReference type="InterPro" id="IPR036961">
    <property type="entry name" value="Kinesin_motor_dom_sf"/>
</dbReference>
<evidence type="ECO:0000256" key="11">
    <source>
        <dbReference type="SAM" id="Coils"/>
    </source>
</evidence>
<dbReference type="SUPFAM" id="SSF52540">
    <property type="entry name" value="P-loop containing nucleoside triphosphate hydrolases"/>
    <property type="match status" value="1"/>
</dbReference>
<dbReference type="OrthoDB" id="3176171at2759"/>
<organism evidence="14 15">
    <name type="scientific">Candidula unifasciata</name>
    <dbReference type="NCBI Taxonomy" id="100452"/>
    <lineage>
        <taxon>Eukaryota</taxon>
        <taxon>Metazoa</taxon>
        <taxon>Spiralia</taxon>
        <taxon>Lophotrochozoa</taxon>
        <taxon>Mollusca</taxon>
        <taxon>Gastropoda</taxon>
        <taxon>Heterobranchia</taxon>
        <taxon>Euthyneura</taxon>
        <taxon>Panpulmonata</taxon>
        <taxon>Eupulmonata</taxon>
        <taxon>Stylommatophora</taxon>
        <taxon>Helicina</taxon>
        <taxon>Helicoidea</taxon>
        <taxon>Geomitridae</taxon>
        <taxon>Candidula</taxon>
    </lineage>
</organism>
<comment type="caution">
    <text evidence="14">The sequence shown here is derived from an EMBL/GenBank/DDBJ whole genome shotgun (WGS) entry which is preliminary data.</text>
</comment>
<protein>
    <recommendedName>
        <fullName evidence="13">Kinesin motor domain-containing protein</fullName>
    </recommendedName>
</protein>
<dbReference type="InterPro" id="IPR019821">
    <property type="entry name" value="Kinesin_motor_CS"/>
</dbReference>
<comment type="similarity">
    <text evidence="9">Belongs to the TRAFAC class myosin-kinesin ATPase superfamily. Kinesin family. KIN-12 subfamily.</text>
</comment>
<dbReference type="GO" id="GO:0005829">
    <property type="term" value="C:cytosol"/>
    <property type="evidence" value="ECO:0007669"/>
    <property type="project" value="UniProtKB-ARBA"/>
</dbReference>
<dbReference type="AlphaFoldDB" id="A0A8S3YGQ7"/>
<evidence type="ECO:0000256" key="1">
    <source>
        <dbReference type="ARBA" id="ARBA00004186"/>
    </source>
</evidence>
<evidence type="ECO:0000256" key="3">
    <source>
        <dbReference type="ARBA" id="ARBA00022701"/>
    </source>
</evidence>
<dbReference type="GO" id="GO:0005874">
    <property type="term" value="C:microtubule"/>
    <property type="evidence" value="ECO:0007669"/>
    <property type="project" value="UniProtKB-KW"/>
</dbReference>
<feature type="coiled-coil region" evidence="11">
    <location>
        <begin position="683"/>
        <end position="777"/>
    </location>
</feature>
<evidence type="ECO:0000256" key="10">
    <source>
        <dbReference type="PROSITE-ProRule" id="PRU00283"/>
    </source>
</evidence>
<evidence type="ECO:0000256" key="6">
    <source>
        <dbReference type="ARBA" id="ARBA00023054"/>
    </source>
</evidence>
<dbReference type="GO" id="GO:0007018">
    <property type="term" value="P:microtubule-based movement"/>
    <property type="evidence" value="ECO:0007669"/>
    <property type="project" value="InterPro"/>
</dbReference>
<dbReference type="Pfam" id="PF00225">
    <property type="entry name" value="Kinesin"/>
    <property type="match status" value="1"/>
</dbReference>
<dbReference type="GO" id="GO:0003777">
    <property type="term" value="F:microtubule motor activity"/>
    <property type="evidence" value="ECO:0007669"/>
    <property type="project" value="InterPro"/>
</dbReference>
<feature type="region of interest" description="Disordered" evidence="12">
    <location>
        <begin position="1192"/>
        <end position="1214"/>
    </location>
</feature>
<feature type="coiled-coil region" evidence="11">
    <location>
        <begin position="803"/>
        <end position="910"/>
    </location>
</feature>
<dbReference type="InterPro" id="IPR044986">
    <property type="entry name" value="KIF15/KIN-12"/>
</dbReference>
<keyword evidence="6 11" id="KW-0175">Coiled coil</keyword>
<reference evidence="14" key="1">
    <citation type="submission" date="2021-04" db="EMBL/GenBank/DDBJ databases">
        <authorList>
            <consortium name="Molecular Ecology Group"/>
        </authorList>
    </citation>
    <scope>NUCLEOTIDE SEQUENCE</scope>
</reference>
<feature type="domain" description="Kinesin motor" evidence="13">
    <location>
        <begin position="15"/>
        <end position="353"/>
    </location>
</feature>
<feature type="coiled-coil region" evidence="11">
    <location>
        <begin position="571"/>
        <end position="630"/>
    </location>
</feature>
<keyword evidence="3" id="KW-0493">Microtubule</keyword>
<dbReference type="GO" id="GO:0000278">
    <property type="term" value="P:mitotic cell cycle"/>
    <property type="evidence" value="ECO:0007669"/>
    <property type="project" value="UniProtKB-ARBA"/>
</dbReference>
<evidence type="ECO:0000256" key="8">
    <source>
        <dbReference type="ARBA" id="ARBA00023212"/>
    </source>
</evidence>
<evidence type="ECO:0000313" key="14">
    <source>
        <dbReference type="EMBL" id="CAG5115578.1"/>
    </source>
</evidence>
<feature type="coiled-coil region" evidence="11">
    <location>
        <begin position="953"/>
        <end position="1026"/>
    </location>
</feature>